<evidence type="ECO:0000256" key="1">
    <source>
        <dbReference type="SAM" id="MobiDB-lite"/>
    </source>
</evidence>
<dbReference type="Pfam" id="PF12770">
    <property type="entry name" value="CHAT"/>
    <property type="match status" value="1"/>
</dbReference>
<name>A0A3M8T3G1_9ACTN</name>
<evidence type="ECO:0000259" key="2">
    <source>
        <dbReference type="Pfam" id="PF12770"/>
    </source>
</evidence>
<protein>
    <submittedName>
        <fullName evidence="3">CHAT domain-containing protein</fullName>
    </submittedName>
</protein>
<evidence type="ECO:0000313" key="3">
    <source>
        <dbReference type="EMBL" id="RNF88211.1"/>
    </source>
</evidence>
<reference evidence="3 4" key="1">
    <citation type="submission" date="2018-11" db="EMBL/GenBank/DDBJ databases">
        <title>The Potential of Streptomyces as Biocontrol Agents against the Tomato grey mould, Botrytis cinerea (Gray mold) Frontiers in Microbiology.</title>
        <authorList>
            <person name="Li D."/>
        </authorList>
    </citation>
    <scope>NUCLEOTIDE SEQUENCE [LARGE SCALE GENOMIC DNA]</scope>
    <source>
        <strain evidence="3 4">NEAU-LD23</strain>
    </source>
</reference>
<dbReference type="AlphaFoldDB" id="A0A3M8T3G1"/>
<organism evidence="3 4">
    <name type="scientific">Streptomyces botrytidirepellens</name>
    <dbReference type="NCBI Taxonomy" id="2486417"/>
    <lineage>
        <taxon>Bacteria</taxon>
        <taxon>Bacillati</taxon>
        <taxon>Actinomycetota</taxon>
        <taxon>Actinomycetes</taxon>
        <taxon>Kitasatosporales</taxon>
        <taxon>Streptomycetaceae</taxon>
        <taxon>Streptomyces</taxon>
    </lineage>
</organism>
<keyword evidence="4" id="KW-1185">Reference proteome</keyword>
<sequence>MATAVVGAGRPASDLPLHAAGHHDTDGRSVLDRVISSYTPTIRALSHVRGRRHTGERAVRPRRLVVSMPHTPDAADLPGARDEAGLLPGATILTGSEATRDRVDAALHEATWAHFACHAQSRFDDPSSSFLLLHDHQDNPFDVRHLSTLRLPHAELAYLSACSTSQPGPQLIDEAVHISAAFQLAGFPHVIGTLWAIKDRAAPKMAQAIYTDLLHGPADDRDIAGVVHRAAHRMRQAYPRLPLMWAAHLHVGL</sequence>
<feature type="region of interest" description="Disordered" evidence="1">
    <location>
        <begin position="1"/>
        <end position="24"/>
    </location>
</feature>
<proteinExistence type="predicted"/>
<dbReference type="InterPro" id="IPR024983">
    <property type="entry name" value="CHAT_dom"/>
</dbReference>
<accession>A0A3M8T3G1</accession>
<feature type="domain" description="CHAT" evidence="2">
    <location>
        <begin position="14"/>
        <end position="252"/>
    </location>
</feature>
<gene>
    <name evidence="3" type="ORF">EEJ42_41520</name>
</gene>
<evidence type="ECO:0000313" key="4">
    <source>
        <dbReference type="Proteomes" id="UP000275401"/>
    </source>
</evidence>
<dbReference type="Proteomes" id="UP000275401">
    <property type="component" value="Unassembled WGS sequence"/>
</dbReference>
<comment type="caution">
    <text evidence="3">The sequence shown here is derived from an EMBL/GenBank/DDBJ whole genome shotgun (WGS) entry which is preliminary data.</text>
</comment>
<dbReference type="EMBL" id="RIBZ01000808">
    <property type="protein sequence ID" value="RNF88211.1"/>
    <property type="molecule type" value="Genomic_DNA"/>
</dbReference>